<dbReference type="Proteomes" id="UP000000343">
    <property type="component" value="Chromosome"/>
</dbReference>
<name>E8WVH8_GRATM</name>
<evidence type="ECO:0000256" key="2">
    <source>
        <dbReference type="ARBA" id="ARBA00022670"/>
    </source>
</evidence>
<evidence type="ECO:0000256" key="3">
    <source>
        <dbReference type="ARBA" id="ARBA00022723"/>
    </source>
</evidence>
<reference evidence="11" key="1">
    <citation type="submission" date="2011-01" db="EMBL/GenBank/DDBJ databases">
        <title>Complete sequence of chromosome of Acidobacterium sp. MP5ACTX9.</title>
        <authorList>
            <consortium name="US DOE Joint Genome Institute"/>
            <person name="Lucas S."/>
            <person name="Copeland A."/>
            <person name="Lapidus A."/>
            <person name="Cheng J.-F."/>
            <person name="Goodwin L."/>
            <person name="Pitluck S."/>
            <person name="Teshima H."/>
            <person name="Detter J.C."/>
            <person name="Han C."/>
            <person name="Tapia R."/>
            <person name="Land M."/>
            <person name="Hauser L."/>
            <person name="Kyrpides N."/>
            <person name="Ivanova N."/>
            <person name="Ovchinnikova G."/>
            <person name="Pagani I."/>
            <person name="Rawat S.R."/>
            <person name="Mannisto M."/>
            <person name="Haggblom M.M."/>
            <person name="Woyke T."/>
        </authorList>
    </citation>
    <scope>NUCLEOTIDE SEQUENCE [LARGE SCALE GENOMIC DNA]</scope>
    <source>
        <strain evidence="11">MP5ACTX9</strain>
    </source>
</reference>
<keyword evidence="11" id="KW-1185">Reference proteome</keyword>
<feature type="chain" id="PRO_5003230347" evidence="8">
    <location>
        <begin position="36"/>
        <end position="934"/>
    </location>
</feature>
<keyword evidence="4" id="KW-0378">Hydrolase</keyword>
<dbReference type="GO" id="GO:0004252">
    <property type="term" value="F:serine-type endopeptidase activity"/>
    <property type="evidence" value="ECO:0007669"/>
    <property type="project" value="InterPro"/>
</dbReference>
<dbReference type="GO" id="GO:0046872">
    <property type="term" value="F:metal ion binding"/>
    <property type="evidence" value="ECO:0007669"/>
    <property type="project" value="UniProtKB-KW"/>
</dbReference>
<feature type="domain" description="Peptidase S53" evidence="9">
    <location>
        <begin position="221"/>
        <end position="570"/>
    </location>
</feature>
<keyword evidence="6" id="KW-0106">Calcium</keyword>
<dbReference type="Pfam" id="PF09286">
    <property type="entry name" value="Pro-kuma_activ"/>
    <property type="match status" value="1"/>
</dbReference>
<dbReference type="GO" id="GO:0008240">
    <property type="term" value="F:tripeptidyl-peptidase activity"/>
    <property type="evidence" value="ECO:0007669"/>
    <property type="project" value="TreeGrafter"/>
</dbReference>
<dbReference type="CDD" id="cd11377">
    <property type="entry name" value="Pro-peptidase_S53"/>
    <property type="match status" value="1"/>
</dbReference>
<dbReference type="SMART" id="SM00944">
    <property type="entry name" value="Pro-kuma_activ"/>
    <property type="match status" value="1"/>
</dbReference>
<dbReference type="CDD" id="cd04056">
    <property type="entry name" value="Peptidases_S53"/>
    <property type="match status" value="1"/>
</dbReference>
<dbReference type="InterPro" id="IPR050819">
    <property type="entry name" value="Tripeptidyl-peptidase_I"/>
</dbReference>
<gene>
    <name evidence="10" type="ordered locus">AciX9_1366</name>
</gene>
<dbReference type="PaxDb" id="1198114-AciX9_1366"/>
<dbReference type="AlphaFoldDB" id="E8WVH8"/>
<evidence type="ECO:0000313" key="11">
    <source>
        <dbReference type="Proteomes" id="UP000000343"/>
    </source>
</evidence>
<dbReference type="SUPFAM" id="SSF54897">
    <property type="entry name" value="Protease propeptides/inhibitors"/>
    <property type="match status" value="1"/>
</dbReference>
<dbReference type="PANTHER" id="PTHR14218:SF15">
    <property type="entry name" value="TRIPEPTIDYL-PEPTIDASE 1"/>
    <property type="match status" value="1"/>
</dbReference>
<keyword evidence="2" id="KW-0645">Protease</keyword>
<dbReference type="eggNOG" id="COG4934">
    <property type="taxonomic scope" value="Bacteria"/>
</dbReference>
<dbReference type="OrthoDB" id="102721at2"/>
<dbReference type="GO" id="GO:0006508">
    <property type="term" value="P:proteolysis"/>
    <property type="evidence" value="ECO:0007669"/>
    <property type="project" value="UniProtKB-KW"/>
</dbReference>
<dbReference type="EMBL" id="CP002480">
    <property type="protein sequence ID" value="ADW68426.1"/>
    <property type="molecule type" value="Genomic_DNA"/>
</dbReference>
<evidence type="ECO:0000256" key="1">
    <source>
        <dbReference type="ARBA" id="ARBA00001913"/>
    </source>
</evidence>
<dbReference type="InterPro" id="IPR023828">
    <property type="entry name" value="Peptidase_S8_Ser-AS"/>
</dbReference>
<evidence type="ECO:0000313" key="10">
    <source>
        <dbReference type="EMBL" id="ADW68426.1"/>
    </source>
</evidence>
<dbReference type="Gene3D" id="3.40.50.200">
    <property type="entry name" value="Peptidase S8/S53 domain"/>
    <property type="match status" value="1"/>
</dbReference>
<keyword evidence="8" id="KW-0732">Signal</keyword>
<comment type="cofactor">
    <cofactor evidence="1">
        <name>Ca(2+)</name>
        <dbReference type="ChEBI" id="CHEBI:29108"/>
    </cofactor>
</comment>
<organism evidence="11">
    <name type="scientific">Granulicella tundricola (strain ATCC BAA-1859 / DSM 23138 / MP5ACTX9)</name>
    <dbReference type="NCBI Taxonomy" id="1198114"/>
    <lineage>
        <taxon>Bacteria</taxon>
        <taxon>Pseudomonadati</taxon>
        <taxon>Acidobacteriota</taxon>
        <taxon>Terriglobia</taxon>
        <taxon>Terriglobales</taxon>
        <taxon>Acidobacteriaceae</taxon>
        <taxon>Granulicella</taxon>
    </lineage>
</organism>
<dbReference type="InterPro" id="IPR030400">
    <property type="entry name" value="Sedolisin_dom"/>
</dbReference>
<dbReference type="HOGENOM" id="CLU_012501_0_0_0"/>
<dbReference type="PROSITE" id="PS00138">
    <property type="entry name" value="SUBTILASE_SER"/>
    <property type="match status" value="1"/>
</dbReference>
<feature type="signal peptide" evidence="8">
    <location>
        <begin position="1"/>
        <end position="35"/>
    </location>
</feature>
<proteinExistence type="predicted"/>
<keyword evidence="7" id="KW-0865">Zymogen</keyword>
<accession>E8WVH8</accession>
<keyword evidence="3" id="KW-0479">Metal-binding</keyword>
<evidence type="ECO:0000259" key="9">
    <source>
        <dbReference type="PROSITE" id="PS51695"/>
    </source>
</evidence>
<keyword evidence="5" id="KW-0720">Serine protease</keyword>
<dbReference type="SUPFAM" id="SSF52743">
    <property type="entry name" value="Subtilisin-like"/>
    <property type="match status" value="1"/>
</dbReference>
<evidence type="ECO:0000256" key="7">
    <source>
        <dbReference type="ARBA" id="ARBA00023145"/>
    </source>
</evidence>
<dbReference type="PANTHER" id="PTHR14218">
    <property type="entry name" value="PROTEASE S8 TRIPEPTIDYL PEPTIDASE I CLN2"/>
    <property type="match status" value="1"/>
</dbReference>
<evidence type="ECO:0000256" key="4">
    <source>
        <dbReference type="ARBA" id="ARBA00022801"/>
    </source>
</evidence>
<protein>
    <submittedName>
        <fullName evidence="10">Peptidase S53 propeptide</fullName>
    </submittedName>
</protein>
<dbReference type="STRING" id="1198114.AciX9_1366"/>
<evidence type="ECO:0000256" key="5">
    <source>
        <dbReference type="ARBA" id="ARBA00022825"/>
    </source>
</evidence>
<evidence type="ECO:0000256" key="8">
    <source>
        <dbReference type="SAM" id="SignalP"/>
    </source>
</evidence>
<dbReference type="KEGG" id="acm:AciX9_1366"/>
<evidence type="ECO:0000256" key="6">
    <source>
        <dbReference type="ARBA" id="ARBA00022837"/>
    </source>
</evidence>
<sequence>MSHFASTLPVLTSTRRLMVGASMAASFVLSSPAFAQNAVISQHVPAVVRSGVAPRLQPLTSFTTMELQLTLPIRNEAALDAELADIYNPASPKFHQYLTSAEFDRKYAPTEADYQTLIRWAHNKGFAVTLTTPNRRLISVSATTDVVNRAFNVTETEFRDNVLARTFHAPDREPTTDLPIRLFAISGLDDSIPKHNHLKQGTRAQRSAATHLITGSGPQNTYLPSDMRAAYYGTGPLDGTGQTVAIYSYDGYLTSDLSVFATNTGTPDLTAKVKNVLVGGYAGKCFASSSGTSGTCDDGEQILDIEQVGGMAPGIKQILFYEGTSAVAELNQMATDNLATVITSSWGGGDFGPANDTTFKQMAAQGQTFMNATGDSGALNSSTYSAPSVDPYILEVGGTDLVTSGAGGAWVSEDSWSSSTGGFFSASSPIPSWQQTPGVITTANQGSTTLRNVPDISAEADFDNPTVTNGSFQLGYGGTSFAAPRIAGLIALANQQSAAQGGKPVGFFNPALYALGLGATAAANLHDITNGANPSQVGTAVSFNAVPGYDLVTGWGSPNGATFLNSLVSSLLPDFSMALSANTVTMVRGTTDPANSINLAITSLQGFTSAVNLTVSGLPANVTASFSPATATTSSVLTFTADPTVQSSTSAITVTGTSGALTHSYTLTLNVLKRASGDFTMSLGNTNVALIPGGKSGLNAVTITPGANFVNPLTLSLSALPPSTVGATFTTNPTLASSNLTLAAAAAAPLGTFPMTVSATNGTLLHSVPFNLILTNAQLLGNPGFENGTDTTPWIATGGIECNTACTPQAPNSGSYFLWMDGYGKVHTDYAYQTVTVPSGYSSLVLSFALHINTVETTTTLKNDVFTVQILDPNGVVLATPFTFSNLDAATGYIVHTANLSPYSGQTITLKFMGVENKSLATSFTLDDVSLTVQ</sequence>
<dbReference type="InterPro" id="IPR015366">
    <property type="entry name" value="S53_propep"/>
</dbReference>
<dbReference type="InterPro" id="IPR036852">
    <property type="entry name" value="Peptidase_S8/S53_dom_sf"/>
</dbReference>
<dbReference type="PROSITE" id="PS51695">
    <property type="entry name" value="SEDOLISIN"/>
    <property type="match status" value="1"/>
</dbReference>